<dbReference type="PANTHER" id="PTHR14453">
    <property type="entry name" value="PARP/ZINC FINGER CCCH TYPE DOMAIN CONTAINING PROTEIN"/>
    <property type="match status" value="1"/>
</dbReference>
<comment type="caution">
    <text evidence="7">The sequence shown here is derived from an EMBL/GenBank/DDBJ whole genome shotgun (WGS) entry which is preliminary data.</text>
</comment>
<dbReference type="EMBL" id="JAIWYP010000002">
    <property type="protein sequence ID" value="KAH3872416.1"/>
    <property type="molecule type" value="Genomic_DNA"/>
</dbReference>
<dbReference type="GO" id="GO:0005737">
    <property type="term" value="C:cytoplasm"/>
    <property type="evidence" value="ECO:0007669"/>
    <property type="project" value="TreeGrafter"/>
</dbReference>
<evidence type="ECO:0000256" key="1">
    <source>
        <dbReference type="ARBA" id="ARBA00004123"/>
    </source>
</evidence>
<evidence type="ECO:0000256" key="5">
    <source>
        <dbReference type="ARBA" id="ARBA00023242"/>
    </source>
</evidence>
<dbReference type="GO" id="GO:0003950">
    <property type="term" value="F:NAD+ poly-ADP-ribosyltransferase activity"/>
    <property type="evidence" value="ECO:0007669"/>
    <property type="project" value="InterPro"/>
</dbReference>
<dbReference type="InterPro" id="IPR012317">
    <property type="entry name" value="Poly(ADP-ribose)pol_cat_dom"/>
</dbReference>
<feature type="domain" description="PARP catalytic" evidence="6">
    <location>
        <begin position="1"/>
        <end position="59"/>
    </location>
</feature>
<dbReference type="SUPFAM" id="SSF56399">
    <property type="entry name" value="ADP-ribosylation"/>
    <property type="match status" value="1"/>
</dbReference>
<dbReference type="InterPro" id="IPR052056">
    <property type="entry name" value="Mono-ARTD/PARP"/>
</dbReference>
<dbReference type="GO" id="GO:0010629">
    <property type="term" value="P:negative regulation of gene expression"/>
    <property type="evidence" value="ECO:0007669"/>
    <property type="project" value="TreeGrafter"/>
</dbReference>
<evidence type="ECO:0000313" key="7">
    <source>
        <dbReference type="EMBL" id="KAH3872416.1"/>
    </source>
</evidence>
<dbReference type="Proteomes" id="UP000828390">
    <property type="component" value="Unassembled WGS sequence"/>
</dbReference>
<keyword evidence="5" id="KW-0539">Nucleus</keyword>
<dbReference type="GO" id="GO:0003714">
    <property type="term" value="F:transcription corepressor activity"/>
    <property type="evidence" value="ECO:0007669"/>
    <property type="project" value="TreeGrafter"/>
</dbReference>
<dbReference type="AlphaFoldDB" id="A0A9D4RKR6"/>
<keyword evidence="3" id="KW-0808">Transferase</keyword>
<evidence type="ECO:0000256" key="2">
    <source>
        <dbReference type="ARBA" id="ARBA00022676"/>
    </source>
</evidence>
<comment type="subcellular location">
    <subcellularLocation>
        <location evidence="1">Nucleus</location>
    </subcellularLocation>
</comment>
<protein>
    <recommendedName>
        <fullName evidence="6">PARP catalytic domain-containing protein</fullName>
    </recommendedName>
</protein>
<reference evidence="7" key="1">
    <citation type="journal article" date="2019" name="bioRxiv">
        <title>The Genome of the Zebra Mussel, Dreissena polymorpha: A Resource for Invasive Species Research.</title>
        <authorList>
            <person name="McCartney M.A."/>
            <person name="Auch B."/>
            <person name="Kono T."/>
            <person name="Mallez S."/>
            <person name="Zhang Y."/>
            <person name="Obille A."/>
            <person name="Becker A."/>
            <person name="Abrahante J.E."/>
            <person name="Garbe J."/>
            <person name="Badalamenti J.P."/>
            <person name="Herman A."/>
            <person name="Mangelson H."/>
            <person name="Liachko I."/>
            <person name="Sullivan S."/>
            <person name="Sone E.D."/>
            <person name="Koren S."/>
            <person name="Silverstein K.A.T."/>
            <person name="Beckman K.B."/>
            <person name="Gohl D.M."/>
        </authorList>
    </citation>
    <scope>NUCLEOTIDE SEQUENCE</scope>
    <source>
        <strain evidence="7">Duluth1</strain>
        <tissue evidence="7">Whole animal</tissue>
    </source>
</reference>
<gene>
    <name evidence="7" type="ORF">DPMN_035632</name>
</gene>
<keyword evidence="4" id="KW-0520">NAD</keyword>
<name>A0A9D4RKR6_DREPO</name>
<organism evidence="7 8">
    <name type="scientific">Dreissena polymorpha</name>
    <name type="common">Zebra mussel</name>
    <name type="synonym">Mytilus polymorpha</name>
    <dbReference type="NCBI Taxonomy" id="45954"/>
    <lineage>
        <taxon>Eukaryota</taxon>
        <taxon>Metazoa</taxon>
        <taxon>Spiralia</taxon>
        <taxon>Lophotrochozoa</taxon>
        <taxon>Mollusca</taxon>
        <taxon>Bivalvia</taxon>
        <taxon>Autobranchia</taxon>
        <taxon>Heteroconchia</taxon>
        <taxon>Euheterodonta</taxon>
        <taxon>Imparidentia</taxon>
        <taxon>Neoheterodontei</taxon>
        <taxon>Myida</taxon>
        <taxon>Dreissenoidea</taxon>
        <taxon>Dreissenidae</taxon>
        <taxon>Dreissena</taxon>
    </lineage>
</organism>
<proteinExistence type="predicted"/>
<dbReference type="GO" id="GO:0005634">
    <property type="term" value="C:nucleus"/>
    <property type="evidence" value="ECO:0007669"/>
    <property type="project" value="UniProtKB-SubCell"/>
</dbReference>
<dbReference type="PROSITE" id="PS51059">
    <property type="entry name" value="PARP_CATALYTIC"/>
    <property type="match status" value="1"/>
</dbReference>
<reference evidence="7" key="2">
    <citation type="submission" date="2020-11" db="EMBL/GenBank/DDBJ databases">
        <authorList>
            <person name="McCartney M.A."/>
            <person name="Auch B."/>
            <person name="Kono T."/>
            <person name="Mallez S."/>
            <person name="Becker A."/>
            <person name="Gohl D.M."/>
            <person name="Silverstein K.A.T."/>
            <person name="Koren S."/>
            <person name="Bechman K.B."/>
            <person name="Herman A."/>
            <person name="Abrahante J.E."/>
            <person name="Garbe J."/>
        </authorList>
    </citation>
    <scope>NUCLEOTIDE SEQUENCE</scope>
    <source>
        <strain evidence="7">Duluth1</strain>
        <tissue evidence="7">Whole animal</tissue>
    </source>
</reference>
<evidence type="ECO:0000256" key="3">
    <source>
        <dbReference type="ARBA" id="ARBA00022679"/>
    </source>
</evidence>
<dbReference type="PANTHER" id="PTHR14453:SF67">
    <property type="entry name" value="POLY [ADP-RIBOSE] POLYMERASE"/>
    <property type="match status" value="1"/>
</dbReference>
<evidence type="ECO:0000313" key="8">
    <source>
        <dbReference type="Proteomes" id="UP000828390"/>
    </source>
</evidence>
<keyword evidence="8" id="KW-1185">Reference proteome</keyword>
<dbReference type="Gene3D" id="3.90.228.10">
    <property type="match status" value="1"/>
</dbReference>
<sequence length="59" mass="6738">MAKKKQMESKKKSGNQLERTVWHGTALESITSIVSNGFNRSYCGKHGRRFMECLKKSGF</sequence>
<evidence type="ECO:0000256" key="4">
    <source>
        <dbReference type="ARBA" id="ARBA00023027"/>
    </source>
</evidence>
<accession>A0A9D4RKR6</accession>
<keyword evidence="2" id="KW-0328">Glycosyltransferase</keyword>
<evidence type="ECO:0000259" key="6">
    <source>
        <dbReference type="PROSITE" id="PS51059"/>
    </source>
</evidence>